<reference evidence="1" key="1">
    <citation type="journal article" date="2021" name="Proc. Natl. Acad. Sci. U.S.A.">
        <title>A Catalog of Tens of Thousands of Viruses from Human Metagenomes Reveals Hidden Associations with Chronic Diseases.</title>
        <authorList>
            <person name="Tisza M.J."/>
            <person name="Buck C.B."/>
        </authorList>
    </citation>
    <scope>NUCLEOTIDE SEQUENCE</scope>
    <source>
        <strain evidence="1">CtLYp5</strain>
    </source>
</reference>
<protein>
    <submittedName>
        <fullName evidence="1">Uncharacterized protein</fullName>
    </submittedName>
</protein>
<evidence type="ECO:0000313" key="1">
    <source>
        <dbReference type="EMBL" id="DAF55527.1"/>
    </source>
</evidence>
<organism evidence="1">
    <name type="scientific">Myoviridae sp. ctLYp5</name>
    <dbReference type="NCBI Taxonomy" id="2827680"/>
    <lineage>
        <taxon>Viruses</taxon>
        <taxon>Duplodnaviria</taxon>
        <taxon>Heunggongvirae</taxon>
        <taxon>Uroviricota</taxon>
        <taxon>Caudoviricetes</taxon>
    </lineage>
</organism>
<accession>A0A8S5SXV6</accession>
<name>A0A8S5SXV6_9CAUD</name>
<proteinExistence type="predicted"/>
<sequence length="147" mass="16332">MAQIAPKTLTSANSVLLWKAKGYTDQFVQAQGYKTDSAFDFSDATIGETVMGVDGIQSGAYIQHEHQLTITFEANSPTRAHFAKMYERMTQQMETFPFEFQVDIPSLGVRRIAKGFMINLAGFSAKKHMDAGSYTFNLGVVTEEEIS</sequence>
<dbReference type="EMBL" id="BK032693">
    <property type="protein sequence ID" value="DAF55527.1"/>
    <property type="molecule type" value="Genomic_DNA"/>
</dbReference>